<evidence type="ECO:0000256" key="7">
    <source>
        <dbReference type="RuleBase" id="RU363032"/>
    </source>
</evidence>
<evidence type="ECO:0000256" key="4">
    <source>
        <dbReference type="ARBA" id="ARBA00022692"/>
    </source>
</evidence>
<dbReference type="SUPFAM" id="SSF161098">
    <property type="entry name" value="MetI-like"/>
    <property type="match status" value="1"/>
</dbReference>
<dbReference type="GO" id="GO:0055085">
    <property type="term" value="P:transmembrane transport"/>
    <property type="evidence" value="ECO:0007669"/>
    <property type="project" value="InterPro"/>
</dbReference>
<feature type="transmembrane region" description="Helical" evidence="7">
    <location>
        <begin position="9"/>
        <end position="29"/>
    </location>
</feature>
<keyword evidence="6 7" id="KW-0472">Membrane</keyword>
<dbReference type="CDD" id="cd06261">
    <property type="entry name" value="TM_PBP2"/>
    <property type="match status" value="1"/>
</dbReference>
<comment type="similarity">
    <text evidence="7">Belongs to the binding-protein-dependent transport system permease family.</text>
</comment>
<feature type="transmembrane region" description="Helical" evidence="7">
    <location>
        <begin position="194"/>
        <end position="213"/>
    </location>
</feature>
<proteinExistence type="inferred from homology"/>
<organism evidence="9 10">
    <name type="scientific">Aerophobetes bacterium</name>
    <dbReference type="NCBI Taxonomy" id="2030807"/>
    <lineage>
        <taxon>Bacteria</taxon>
        <taxon>Candidatus Aerophobota</taxon>
    </lineage>
</organism>
<keyword evidence="5 7" id="KW-1133">Transmembrane helix</keyword>
<dbReference type="InterPro" id="IPR045621">
    <property type="entry name" value="BPD_transp_1_N"/>
</dbReference>
<keyword evidence="3" id="KW-1003">Cell membrane</keyword>
<feature type="transmembrane region" description="Helical" evidence="7">
    <location>
        <begin position="136"/>
        <end position="162"/>
    </location>
</feature>
<evidence type="ECO:0000313" key="10">
    <source>
        <dbReference type="Proteomes" id="UP000319130"/>
    </source>
</evidence>
<dbReference type="Proteomes" id="UP000319130">
    <property type="component" value="Unassembled WGS sequence"/>
</dbReference>
<dbReference type="GO" id="GO:0005886">
    <property type="term" value="C:plasma membrane"/>
    <property type="evidence" value="ECO:0007669"/>
    <property type="project" value="UniProtKB-SubCell"/>
</dbReference>
<keyword evidence="4 7" id="KW-0812">Transmembrane</keyword>
<keyword evidence="2 7" id="KW-0813">Transport</keyword>
<protein>
    <submittedName>
        <fullName evidence="9">ABC transporter permease</fullName>
    </submittedName>
</protein>
<comment type="subcellular location">
    <subcellularLocation>
        <location evidence="1 7">Cell membrane</location>
        <topology evidence="1 7">Multi-pass membrane protein</topology>
    </subcellularLocation>
</comment>
<dbReference type="InterPro" id="IPR035906">
    <property type="entry name" value="MetI-like_sf"/>
</dbReference>
<evidence type="ECO:0000256" key="2">
    <source>
        <dbReference type="ARBA" id="ARBA00022448"/>
    </source>
</evidence>
<dbReference type="Pfam" id="PF00528">
    <property type="entry name" value="BPD_transp_1"/>
    <property type="match status" value="1"/>
</dbReference>
<accession>A0A523VWT8</accession>
<sequence>MLSYILKRVLYMIPTFLVISVISFTLIQLPPGDYLTSYIAQLRATNESVDEAVIASLRKRYGLDQPIYIQYFKWIGKIFRGDFGQSFEWNMPVGELIWERLALTVIISLFSLIFTYIVAIPIGIHSAIHQYSIRDYFFTFGGFLGLATPNFLLALVLMFLFYKYFGLSVGGLFSPSFIEAPWSIAKFFDMMKHMGIPVIVIGTAGTCGLIRVMRGCLLDELRKQYVITARAKGVSERFLLFKYPVRVAVNPIISTIGWTLPSIISGATITAIVLSLPTTGPLLFRALIAQDMYLAGSFILLLATLTVIGTLISDILLAWLDPRIRYEKGVAR</sequence>
<evidence type="ECO:0000256" key="3">
    <source>
        <dbReference type="ARBA" id="ARBA00022475"/>
    </source>
</evidence>
<dbReference type="Gene3D" id="1.10.3720.10">
    <property type="entry name" value="MetI-like"/>
    <property type="match status" value="1"/>
</dbReference>
<dbReference type="InterPro" id="IPR000515">
    <property type="entry name" value="MetI-like"/>
</dbReference>
<feature type="transmembrane region" description="Helical" evidence="7">
    <location>
        <begin position="101"/>
        <end position="124"/>
    </location>
</feature>
<gene>
    <name evidence="9" type="ORF">E3J48_08105</name>
</gene>
<dbReference type="Pfam" id="PF19300">
    <property type="entry name" value="BPD_transp_1_N"/>
    <property type="match status" value="1"/>
</dbReference>
<dbReference type="PROSITE" id="PS50928">
    <property type="entry name" value="ABC_TM1"/>
    <property type="match status" value="1"/>
</dbReference>
<evidence type="ECO:0000256" key="1">
    <source>
        <dbReference type="ARBA" id="ARBA00004651"/>
    </source>
</evidence>
<dbReference type="PANTHER" id="PTHR30465">
    <property type="entry name" value="INNER MEMBRANE ABC TRANSPORTER"/>
    <property type="match status" value="1"/>
</dbReference>
<evidence type="ECO:0000256" key="6">
    <source>
        <dbReference type="ARBA" id="ARBA00023136"/>
    </source>
</evidence>
<feature type="transmembrane region" description="Helical" evidence="7">
    <location>
        <begin position="294"/>
        <end position="320"/>
    </location>
</feature>
<comment type="caution">
    <text evidence="9">The sequence shown here is derived from an EMBL/GenBank/DDBJ whole genome shotgun (WGS) entry which is preliminary data.</text>
</comment>
<dbReference type="EMBL" id="SOIZ01000371">
    <property type="protein sequence ID" value="TET59228.1"/>
    <property type="molecule type" value="Genomic_DNA"/>
</dbReference>
<feature type="transmembrane region" description="Helical" evidence="7">
    <location>
        <begin position="247"/>
        <end position="274"/>
    </location>
</feature>
<name>A0A523VWT8_UNCAE</name>
<evidence type="ECO:0000256" key="5">
    <source>
        <dbReference type="ARBA" id="ARBA00022989"/>
    </source>
</evidence>
<reference evidence="9 10" key="1">
    <citation type="submission" date="2019-03" db="EMBL/GenBank/DDBJ databases">
        <title>Metabolic potential of uncultured bacteria and archaea associated with petroleum seepage in deep-sea sediments.</title>
        <authorList>
            <person name="Dong X."/>
            <person name="Hubert C."/>
        </authorList>
    </citation>
    <scope>NUCLEOTIDE SEQUENCE [LARGE SCALE GENOMIC DNA]</scope>
    <source>
        <strain evidence="9">E29_bin52</strain>
    </source>
</reference>
<dbReference type="PANTHER" id="PTHR30465:SF43">
    <property type="entry name" value="OLIGOPEPTIDE ABC TRANSPORTER, PERMEASE PROTEIN"/>
    <property type="match status" value="1"/>
</dbReference>
<dbReference type="AlphaFoldDB" id="A0A523VWT8"/>
<feature type="domain" description="ABC transmembrane type-1" evidence="8">
    <location>
        <begin position="101"/>
        <end position="311"/>
    </location>
</feature>
<evidence type="ECO:0000313" key="9">
    <source>
        <dbReference type="EMBL" id="TET59228.1"/>
    </source>
</evidence>
<evidence type="ECO:0000259" key="8">
    <source>
        <dbReference type="PROSITE" id="PS50928"/>
    </source>
</evidence>